<keyword evidence="2" id="KW-1185">Reference proteome</keyword>
<comment type="caution">
    <text evidence="1">The sequence shown here is derived from an EMBL/GenBank/DDBJ whole genome shotgun (WGS) entry which is preliminary data.</text>
</comment>
<reference evidence="1" key="1">
    <citation type="submission" date="2021-10" db="EMBL/GenBank/DDBJ databases">
        <title>Psilocybe cubensis genome.</title>
        <authorList>
            <person name="Mckernan K.J."/>
            <person name="Crawford S."/>
            <person name="Trippe A."/>
            <person name="Kane L.T."/>
            <person name="Mclaughlin S."/>
        </authorList>
    </citation>
    <scope>NUCLEOTIDE SEQUENCE</scope>
    <source>
        <strain evidence="1">MGC-MH-2018</strain>
    </source>
</reference>
<dbReference type="Proteomes" id="UP000664032">
    <property type="component" value="Unassembled WGS sequence"/>
</dbReference>
<sequence>MASYLSTEQPIKFSQETESLVKRLAGPSSGKAGLAKDQTEINRIISDASKGSKFYENEKKKDKELTIKINRILKQRDEAINGVDIAKIEAAVDQMINKIESQRDLTQIIVHVDMDAFYALIRNQSITLYCEEHSMTAEECVKEMRETVFRETKLTVSAGIAPNKMLAKICSDKNKPNGQFQLEFDSESIKSFMHDLSIRKVPGIGRVNERLLDAIGIKTCGDIYTQRAVLSLMDKQFGLVFLLRTYLGIASNTVEAYRREERKSIGAERTFPSLRNIQQIHEKLAEVADELERDMEENGWAGRTVTLKFKLNTYQVFTRAKSLNHWVTKKEELFEIGKELLAPELPVTIRLIGLRVTKLKDLRDTGTNGIKRFFEPASKNGSPRKRAKLSNEELEDHDYMEEAMPGYHEHDETDYKLEDDSFEGDEIIDLTNIQENLDTSISPSRRPPHSTSNAHASASDLGPPSRPRSNSEAKPFSPKSIKAVETHECPICSKTLETDNQGLNAHVDFCLSRGAIMEAQGSATKIIKSTATYKGWPKPEPRKKFNAKPENPKKPGSSKRGK</sequence>
<accession>A0ACB8HCV9</accession>
<name>A0ACB8HCV9_PSICU</name>
<evidence type="ECO:0000313" key="2">
    <source>
        <dbReference type="Proteomes" id="UP000664032"/>
    </source>
</evidence>
<organism evidence="1 2">
    <name type="scientific">Psilocybe cubensis</name>
    <name type="common">Psychedelic mushroom</name>
    <name type="synonym">Stropharia cubensis</name>
    <dbReference type="NCBI Taxonomy" id="181762"/>
    <lineage>
        <taxon>Eukaryota</taxon>
        <taxon>Fungi</taxon>
        <taxon>Dikarya</taxon>
        <taxon>Basidiomycota</taxon>
        <taxon>Agaricomycotina</taxon>
        <taxon>Agaricomycetes</taxon>
        <taxon>Agaricomycetidae</taxon>
        <taxon>Agaricales</taxon>
        <taxon>Agaricineae</taxon>
        <taxon>Strophariaceae</taxon>
        <taxon>Psilocybe</taxon>
    </lineage>
</organism>
<evidence type="ECO:0000313" key="1">
    <source>
        <dbReference type="EMBL" id="KAH9485565.1"/>
    </source>
</evidence>
<protein>
    <submittedName>
        <fullName evidence="1">DNA polymerase kappa</fullName>
    </submittedName>
</protein>
<dbReference type="EMBL" id="JAFIQS020000002">
    <property type="protein sequence ID" value="KAH9485565.1"/>
    <property type="molecule type" value="Genomic_DNA"/>
</dbReference>
<proteinExistence type="predicted"/>
<gene>
    <name evidence="1" type="ORF">JR316_0002475</name>
</gene>